<proteinExistence type="predicted"/>
<protein>
    <submittedName>
        <fullName evidence="2">Uncharacterized protein</fullName>
    </submittedName>
</protein>
<keyword evidence="3" id="KW-1185">Reference proteome</keyword>
<accession>A0A0C9V3V6</accession>
<dbReference type="Proteomes" id="UP000054279">
    <property type="component" value="Unassembled WGS sequence"/>
</dbReference>
<dbReference type="EMBL" id="KN837135">
    <property type="protein sequence ID" value="KIJ41604.1"/>
    <property type="molecule type" value="Genomic_DNA"/>
</dbReference>
<evidence type="ECO:0000256" key="1">
    <source>
        <dbReference type="SAM" id="MobiDB-lite"/>
    </source>
</evidence>
<evidence type="ECO:0000313" key="3">
    <source>
        <dbReference type="Proteomes" id="UP000054279"/>
    </source>
</evidence>
<reference evidence="2 3" key="1">
    <citation type="submission" date="2014-06" db="EMBL/GenBank/DDBJ databases">
        <title>Evolutionary Origins and Diversification of the Mycorrhizal Mutualists.</title>
        <authorList>
            <consortium name="DOE Joint Genome Institute"/>
            <consortium name="Mycorrhizal Genomics Consortium"/>
            <person name="Kohler A."/>
            <person name="Kuo A."/>
            <person name="Nagy L.G."/>
            <person name="Floudas D."/>
            <person name="Copeland A."/>
            <person name="Barry K.W."/>
            <person name="Cichocki N."/>
            <person name="Veneault-Fourrey C."/>
            <person name="LaButti K."/>
            <person name="Lindquist E.A."/>
            <person name="Lipzen A."/>
            <person name="Lundell T."/>
            <person name="Morin E."/>
            <person name="Murat C."/>
            <person name="Riley R."/>
            <person name="Ohm R."/>
            <person name="Sun H."/>
            <person name="Tunlid A."/>
            <person name="Henrissat B."/>
            <person name="Grigoriev I.V."/>
            <person name="Hibbett D.S."/>
            <person name="Martin F."/>
        </authorList>
    </citation>
    <scope>NUCLEOTIDE SEQUENCE [LARGE SCALE GENOMIC DNA]</scope>
    <source>
        <strain evidence="2 3">SS14</strain>
    </source>
</reference>
<sequence>MASHPLQRADVGNSLNAALSAHAELAENGFSRPSSLDITLATDPIFDVVYSPSKKSDNYTQKNAKRRSTDESISVAVLREINEQAYKDKAKGRQSPIECDDTLEEADITEENNTSEYYSEPARPQSDLKGINLDGDIIDPEAYRYFKLQSSSSSGMLTFSIFRMIY</sequence>
<name>A0A0C9V3V6_SPHS4</name>
<feature type="region of interest" description="Disordered" evidence="1">
    <location>
        <begin position="87"/>
        <end position="131"/>
    </location>
</feature>
<evidence type="ECO:0000313" key="2">
    <source>
        <dbReference type="EMBL" id="KIJ41604.1"/>
    </source>
</evidence>
<feature type="compositionally biased region" description="Acidic residues" evidence="1">
    <location>
        <begin position="98"/>
        <end position="110"/>
    </location>
</feature>
<gene>
    <name evidence="2" type="ORF">M422DRAFT_48513</name>
</gene>
<dbReference type="AlphaFoldDB" id="A0A0C9V3V6"/>
<organism evidence="2 3">
    <name type="scientific">Sphaerobolus stellatus (strain SS14)</name>
    <dbReference type="NCBI Taxonomy" id="990650"/>
    <lineage>
        <taxon>Eukaryota</taxon>
        <taxon>Fungi</taxon>
        <taxon>Dikarya</taxon>
        <taxon>Basidiomycota</taxon>
        <taxon>Agaricomycotina</taxon>
        <taxon>Agaricomycetes</taxon>
        <taxon>Phallomycetidae</taxon>
        <taxon>Geastrales</taxon>
        <taxon>Sphaerobolaceae</taxon>
        <taxon>Sphaerobolus</taxon>
    </lineage>
</organism>
<dbReference type="HOGENOM" id="CLU_112144_0_0_1"/>
<feature type="region of interest" description="Disordered" evidence="1">
    <location>
        <begin position="51"/>
        <end position="70"/>
    </location>
</feature>